<dbReference type="GO" id="GO:0000301">
    <property type="term" value="P:retrograde transport, vesicle recycling within Golgi"/>
    <property type="evidence" value="ECO:0007669"/>
    <property type="project" value="EnsemblFungi"/>
</dbReference>
<comment type="similarity">
    <text evidence="2">Belongs to the COG4 family.</text>
</comment>
<evidence type="ECO:0000256" key="2">
    <source>
        <dbReference type="ARBA" id="ARBA00009215"/>
    </source>
</evidence>
<dbReference type="Pfam" id="PF08318">
    <property type="entry name" value="COG4_m"/>
    <property type="match status" value="1"/>
</dbReference>
<dbReference type="STRING" id="436907.A7TT52"/>
<evidence type="ECO:0000256" key="5">
    <source>
        <dbReference type="ARBA" id="ARBA00022927"/>
    </source>
</evidence>
<keyword evidence="11" id="KW-1185">Reference proteome</keyword>
<dbReference type="EMBL" id="DS480543">
    <property type="protein sequence ID" value="EDO14557.1"/>
    <property type="molecule type" value="Genomic_DNA"/>
</dbReference>
<dbReference type="GO" id="GO:0032258">
    <property type="term" value="P:cytoplasm to vacuole targeting by the Cvt pathway"/>
    <property type="evidence" value="ECO:0007669"/>
    <property type="project" value="EnsemblFungi"/>
</dbReference>
<dbReference type="GO" id="GO:0000425">
    <property type="term" value="P:pexophagy"/>
    <property type="evidence" value="ECO:0007669"/>
    <property type="project" value="EnsemblFungi"/>
</dbReference>
<evidence type="ECO:0000256" key="6">
    <source>
        <dbReference type="ARBA" id="ARBA00023034"/>
    </source>
</evidence>
<dbReference type="AlphaFoldDB" id="A7TT52"/>
<dbReference type="PANTHER" id="PTHR24016:SF0">
    <property type="entry name" value="CONSERVED OLIGOMERIC GOLGI COMPLEX SUBUNIT 4"/>
    <property type="match status" value="1"/>
</dbReference>
<dbReference type="InParanoid" id="A7TT52"/>
<dbReference type="InterPro" id="IPR048682">
    <property type="entry name" value="COG4"/>
</dbReference>
<comment type="subcellular location">
    <subcellularLocation>
        <location evidence="1">Golgi apparatus membrane</location>
        <topology evidence="1">Peripheral membrane protein</topology>
    </subcellularLocation>
</comment>
<dbReference type="PANTHER" id="PTHR24016">
    <property type="entry name" value="CONSERVED OLIGOMERIC GOLGI COMPLEX SUBUNIT 4"/>
    <property type="match status" value="1"/>
</dbReference>
<dbReference type="PhylomeDB" id="A7TT52"/>
<dbReference type="eggNOG" id="KOG0412">
    <property type="taxonomic scope" value="Eukaryota"/>
</dbReference>
<keyword evidence="4" id="KW-0813">Transport</keyword>
<dbReference type="FunCoup" id="A7TT52">
    <property type="interactions" value="840"/>
</dbReference>
<dbReference type="InterPro" id="IPR048680">
    <property type="entry name" value="COG4_N"/>
</dbReference>
<keyword evidence="6" id="KW-0333">Golgi apparatus</keyword>
<dbReference type="Pfam" id="PF20663">
    <property type="entry name" value="COG4_N"/>
    <property type="match status" value="1"/>
</dbReference>
<name>A7TT52_VANPO</name>
<evidence type="ECO:0000259" key="9">
    <source>
        <dbReference type="SMART" id="SM00762"/>
    </source>
</evidence>
<dbReference type="SMART" id="SM00762">
    <property type="entry name" value="Cog4"/>
    <property type="match status" value="1"/>
</dbReference>
<dbReference type="Pfam" id="PF20662">
    <property type="entry name" value="COG4_C"/>
    <property type="match status" value="1"/>
</dbReference>
<evidence type="ECO:0000256" key="3">
    <source>
        <dbReference type="ARBA" id="ARBA00020975"/>
    </source>
</evidence>
<dbReference type="HOGENOM" id="CLU_014853_3_0_1"/>
<dbReference type="InterPro" id="IPR013167">
    <property type="entry name" value="COG4_M"/>
</dbReference>
<evidence type="ECO:0000256" key="1">
    <source>
        <dbReference type="ARBA" id="ARBA00004395"/>
    </source>
</evidence>
<dbReference type="InterPro" id="IPR048684">
    <property type="entry name" value="COG4_C"/>
</dbReference>
<organism evidence="11">
    <name type="scientific">Vanderwaltozyma polyspora (strain ATCC 22028 / DSM 70294 / BCRC 21397 / CBS 2163 / NBRC 10782 / NRRL Y-8283 / UCD 57-17)</name>
    <name type="common">Kluyveromyces polysporus</name>
    <dbReference type="NCBI Taxonomy" id="436907"/>
    <lineage>
        <taxon>Eukaryota</taxon>
        <taxon>Fungi</taxon>
        <taxon>Dikarya</taxon>
        <taxon>Ascomycota</taxon>
        <taxon>Saccharomycotina</taxon>
        <taxon>Saccharomycetes</taxon>
        <taxon>Saccharomycetales</taxon>
        <taxon>Saccharomycetaceae</taxon>
        <taxon>Vanderwaltozyma</taxon>
    </lineage>
</organism>
<proteinExistence type="inferred from homology"/>
<evidence type="ECO:0000313" key="10">
    <source>
        <dbReference type="EMBL" id="EDO14557.1"/>
    </source>
</evidence>
<dbReference type="GO" id="GO:0017119">
    <property type="term" value="C:Golgi transport complex"/>
    <property type="evidence" value="ECO:0007669"/>
    <property type="project" value="EnsemblFungi"/>
</dbReference>
<evidence type="ECO:0000256" key="7">
    <source>
        <dbReference type="ARBA" id="ARBA00023136"/>
    </source>
</evidence>
<dbReference type="OrthoDB" id="47059at2759"/>
<gene>
    <name evidence="10" type="ORF">Kpol_284p4</name>
</gene>
<dbReference type="Proteomes" id="UP000000267">
    <property type="component" value="Unassembled WGS sequence"/>
</dbReference>
<protein>
    <recommendedName>
        <fullName evidence="3">Conserved oligomeric Golgi complex subunit 4</fullName>
    </recommendedName>
    <alternativeName>
        <fullName evidence="8">Component of oligomeric Golgi complex 4</fullName>
    </alternativeName>
</protein>
<evidence type="ECO:0000256" key="8">
    <source>
        <dbReference type="ARBA" id="ARBA00031340"/>
    </source>
</evidence>
<keyword evidence="5" id="KW-0653">Protein transport</keyword>
<feature type="domain" description="COG4 transport protein middle alpha-helical bundle" evidence="9">
    <location>
        <begin position="189"/>
        <end position="543"/>
    </location>
</feature>
<keyword evidence="7" id="KW-0472">Membrane</keyword>
<evidence type="ECO:0000256" key="4">
    <source>
        <dbReference type="ARBA" id="ARBA00022448"/>
    </source>
</evidence>
<dbReference type="KEGG" id="vpo:Kpol_284p4"/>
<dbReference type="OMA" id="RASECQQ"/>
<reference evidence="10 11" key="1">
    <citation type="journal article" date="2007" name="Proc. Natl. Acad. Sci. U.S.A.">
        <title>Independent sorting-out of thousands of duplicated gene pairs in two yeast species descended from a whole-genome duplication.</title>
        <authorList>
            <person name="Scannell D.R."/>
            <person name="Frank A.C."/>
            <person name="Conant G.C."/>
            <person name="Byrne K.P."/>
            <person name="Woolfit M."/>
            <person name="Wolfe K.H."/>
        </authorList>
    </citation>
    <scope>NUCLEOTIDE SEQUENCE [LARGE SCALE GENOMIC DNA]</scope>
    <source>
        <strain evidence="11">ATCC 22028 / DSM 70294 / BCRC 21397 / CBS 2163 / NBRC 10782 / NRRL Y-8283 / UCD 57-17</strain>
    </source>
</reference>
<dbReference type="Gene3D" id="1.20.58.1970">
    <property type="match status" value="1"/>
</dbReference>
<dbReference type="RefSeq" id="XP_001642415.1">
    <property type="nucleotide sequence ID" value="XM_001642365.1"/>
</dbReference>
<accession>A7TT52</accession>
<dbReference type="GeneID" id="5542569"/>
<dbReference type="GO" id="GO:0000139">
    <property type="term" value="C:Golgi membrane"/>
    <property type="evidence" value="ECO:0007669"/>
    <property type="project" value="UniProtKB-SubCell"/>
</dbReference>
<sequence>MDYLDNDTSWYNSVIDGQLSKNLSKYNQLLDKLSTDSQVSKLQKLLLDDSKQQIQNLNTFIIDSQSLNNKKIRKLELLRTDLTTTLSNYHNSLTNVSNSNNIAKNINFDISKIDNEKHLVNKTLSFLSDIKILKNNISIIFYALNEKNYELAAKSINEIRKLPPKIINSKFASKVVPSGEIPDEPSILVDRWCDELTQLFKDKFNTAAKTQDIEELTLMFKMFPMVGQNDLGLELYSKYVCDIIADESRKLMTSSGNNNLEESLKRPGFYSQVLLHLFKIVSTIINEHSKIIAGSYGKHHMSHIMEKVQKEADLQAGLILDIFMETKNLNHLVSDINEWNQLQQKIAQRDSLRRKNLNYNQNDNYQSDDDLANEISDIPDISINDISILINEFSQILQNWSMYSRFYSVRWNEFNDIETIVLTIPPSISEGQFTAKLQQDGFLNSFETIVLYHLNRSFNNSISIEELPSINDIIQQRTTVRKHKEVSSYPISSVLEDLILLIRKNLIVTVNTGQFTLLSHFLDQLAKFIQNQYLVKFLQNKFKTLQKRLNASLSLKLYSPKDEGAATNISQSSKSSSLLSHDYSSTKLSKLGFDFRGAAASAFTNIQSNIQAVVSDEDGVLSLHHYLIYVNTLYLNVVFIHKILSVEILEDNPRMMKDNFPFNNDAKELIEKIKACESLVKSQNEKLQKWSIKYLFENVIKPKINTMTNNLFVNGNENTYISGTDSFEDLSKINEFIQKWKSFIIPYQNVLYDDAFTELLTFIVNHIVQTIQQKIWTLHVNDLGATKLDRELSLFISTICDMNYMLREKFITLTQIVLIVGFDDDDFNQESNDVKEEIANSINWVLTTQERIRARNLKVDKRH</sequence>
<evidence type="ECO:0000313" key="11">
    <source>
        <dbReference type="Proteomes" id="UP000000267"/>
    </source>
</evidence>